<dbReference type="InterPro" id="IPR018108">
    <property type="entry name" value="MCP_transmembrane"/>
</dbReference>
<dbReference type="Proteomes" id="UP001448207">
    <property type="component" value="Unassembled WGS sequence"/>
</dbReference>
<gene>
    <name evidence="11" type="ORF">J3Q64DRAFT_1730315</name>
</gene>
<dbReference type="PANTHER" id="PTHR45624">
    <property type="entry name" value="MITOCHONDRIAL BASIC AMINO ACIDS TRANSPORTER-RELATED"/>
    <property type="match status" value="1"/>
</dbReference>
<keyword evidence="6" id="KW-1133">Transmembrane helix</keyword>
<keyword evidence="8 9" id="KW-0472">Membrane</keyword>
<accession>A0ABR3B5P0</accession>
<dbReference type="Pfam" id="PF00153">
    <property type="entry name" value="Mito_carr"/>
    <property type="match status" value="3"/>
</dbReference>
<evidence type="ECO:0000256" key="1">
    <source>
        <dbReference type="ARBA" id="ARBA00004225"/>
    </source>
</evidence>
<keyword evidence="12" id="KW-1185">Reference proteome</keyword>
<feature type="repeat" description="Solcar" evidence="9">
    <location>
        <begin position="209"/>
        <end position="295"/>
    </location>
</feature>
<dbReference type="SUPFAM" id="SSF103506">
    <property type="entry name" value="Mitochondrial carrier"/>
    <property type="match status" value="1"/>
</dbReference>
<keyword evidence="3 10" id="KW-0813">Transport</keyword>
<evidence type="ECO:0000256" key="2">
    <source>
        <dbReference type="ARBA" id="ARBA00006375"/>
    </source>
</evidence>
<evidence type="ECO:0000256" key="3">
    <source>
        <dbReference type="ARBA" id="ARBA00022448"/>
    </source>
</evidence>
<dbReference type="InterPro" id="IPR023395">
    <property type="entry name" value="MCP_dom_sf"/>
</dbReference>
<keyword evidence="4 9" id="KW-0812">Transmembrane</keyword>
<dbReference type="InterPro" id="IPR050567">
    <property type="entry name" value="Mitochondrial_Carrier"/>
</dbReference>
<organism evidence="11 12">
    <name type="scientific">Phycomyces blakesleeanus</name>
    <dbReference type="NCBI Taxonomy" id="4837"/>
    <lineage>
        <taxon>Eukaryota</taxon>
        <taxon>Fungi</taxon>
        <taxon>Fungi incertae sedis</taxon>
        <taxon>Mucoromycota</taxon>
        <taxon>Mucoromycotina</taxon>
        <taxon>Mucoromycetes</taxon>
        <taxon>Mucorales</taxon>
        <taxon>Phycomycetaceae</taxon>
        <taxon>Phycomyces</taxon>
    </lineage>
</organism>
<feature type="repeat" description="Solcar" evidence="9">
    <location>
        <begin position="14"/>
        <end position="98"/>
    </location>
</feature>
<feature type="repeat" description="Solcar" evidence="9">
    <location>
        <begin position="107"/>
        <end position="200"/>
    </location>
</feature>
<dbReference type="Gene3D" id="1.50.40.10">
    <property type="entry name" value="Mitochondrial carrier domain"/>
    <property type="match status" value="1"/>
</dbReference>
<proteinExistence type="inferred from homology"/>
<evidence type="ECO:0000256" key="8">
    <source>
        <dbReference type="ARBA" id="ARBA00023136"/>
    </source>
</evidence>
<sequence>MSGEPTDVAVHTEASAFEDFVAGNFGGMANVLVGQPLDTIKVRLQLDNGRFKGAWDCTVQTIKNEGFLALYKGMASPLFGIGAVNALLFAANSSIKKNMQEYPGQVLSIGQIAIAGAGAGVVNSVLASPVELLKIKMQAQFGSKAIGKERYFSGPIDCAKYLVQQHGVANGLFRGMWATVLREIPAYAGFYAGFEATKRQLVKDQDEHANIMQLMAAGAVGGIGYWVCCYPLDVIKSVVQNQALPPTGFYVTRVMKQIVARDGISGLFRGIAPTILRSIPAAGATFTAYELTIRAFQSDGLKWRKEVGVQLSE</sequence>
<name>A0ABR3B5P0_PHYBL</name>
<evidence type="ECO:0000313" key="12">
    <source>
        <dbReference type="Proteomes" id="UP001448207"/>
    </source>
</evidence>
<evidence type="ECO:0000256" key="6">
    <source>
        <dbReference type="ARBA" id="ARBA00022989"/>
    </source>
</evidence>
<evidence type="ECO:0000256" key="9">
    <source>
        <dbReference type="PROSITE-ProRule" id="PRU00282"/>
    </source>
</evidence>
<evidence type="ECO:0000256" key="5">
    <source>
        <dbReference type="ARBA" id="ARBA00022737"/>
    </source>
</evidence>
<protein>
    <submittedName>
        <fullName evidence="11">Mitochondrial carrier</fullName>
    </submittedName>
</protein>
<dbReference type="PANTHER" id="PTHR45624:SF45">
    <property type="entry name" value="MITOCHONDRIAL CARRIER"/>
    <property type="match status" value="1"/>
</dbReference>
<evidence type="ECO:0000256" key="7">
    <source>
        <dbReference type="ARBA" id="ARBA00023128"/>
    </source>
</evidence>
<comment type="caution">
    <text evidence="11">The sequence shown here is derived from an EMBL/GenBank/DDBJ whole genome shotgun (WGS) entry which is preliminary data.</text>
</comment>
<dbReference type="PROSITE" id="PS50920">
    <property type="entry name" value="SOLCAR"/>
    <property type="match status" value="3"/>
</dbReference>
<evidence type="ECO:0000256" key="4">
    <source>
        <dbReference type="ARBA" id="ARBA00022692"/>
    </source>
</evidence>
<evidence type="ECO:0000256" key="10">
    <source>
        <dbReference type="RuleBase" id="RU000488"/>
    </source>
</evidence>
<comment type="similarity">
    <text evidence="2 10">Belongs to the mitochondrial carrier (TC 2.A.29) family.</text>
</comment>
<comment type="subcellular location">
    <subcellularLocation>
        <location evidence="1">Mitochondrion membrane</location>
        <topology evidence="1">Multi-pass membrane protein</topology>
    </subcellularLocation>
</comment>
<dbReference type="EMBL" id="JBCLYO010000004">
    <property type="protein sequence ID" value="KAL0090558.1"/>
    <property type="molecule type" value="Genomic_DNA"/>
</dbReference>
<evidence type="ECO:0000313" key="11">
    <source>
        <dbReference type="EMBL" id="KAL0090558.1"/>
    </source>
</evidence>
<keyword evidence="5" id="KW-0677">Repeat</keyword>
<keyword evidence="7" id="KW-0496">Mitochondrion</keyword>
<reference evidence="11 12" key="1">
    <citation type="submission" date="2024-04" db="EMBL/GenBank/DDBJ databases">
        <title>Symmetric and asymmetric DNA N6-adenine methylation regulates different biological responses in Mucorales.</title>
        <authorList>
            <consortium name="Lawrence Berkeley National Laboratory"/>
            <person name="Lax C."/>
            <person name="Mondo S.J."/>
            <person name="Osorio-Concepcion M."/>
            <person name="Muszewska A."/>
            <person name="Corrochano-Luque M."/>
            <person name="Gutierrez G."/>
            <person name="Riley R."/>
            <person name="Lipzen A."/>
            <person name="Guo J."/>
            <person name="Hundley H."/>
            <person name="Amirebrahimi M."/>
            <person name="Ng V."/>
            <person name="Lorenzo-Gutierrez D."/>
            <person name="Binder U."/>
            <person name="Yang J."/>
            <person name="Song Y."/>
            <person name="Canovas D."/>
            <person name="Navarro E."/>
            <person name="Freitag M."/>
            <person name="Gabaldon T."/>
            <person name="Grigoriev I.V."/>
            <person name="Corrochano L.M."/>
            <person name="Nicolas F.E."/>
            <person name="Garre V."/>
        </authorList>
    </citation>
    <scope>NUCLEOTIDE SEQUENCE [LARGE SCALE GENOMIC DNA]</scope>
    <source>
        <strain evidence="11 12">L51</strain>
    </source>
</reference>